<evidence type="ECO:0000259" key="7">
    <source>
        <dbReference type="PROSITE" id="PS50112"/>
    </source>
</evidence>
<dbReference type="EMBL" id="JACDUS010000003">
    <property type="protein sequence ID" value="MBA2881201.1"/>
    <property type="molecule type" value="Genomic_DNA"/>
</dbReference>
<dbReference type="SMART" id="SM00091">
    <property type="entry name" value="PAS"/>
    <property type="match status" value="1"/>
</dbReference>
<dbReference type="Gene3D" id="3.30.450.20">
    <property type="entry name" value="PAS domain"/>
    <property type="match status" value="1"/>
</dbReference>
<dbReference type="SUPFAM" id="SSF55785">
    <property type="entry name" value="PYP-like sensor domain (PAS domain)"/>
    <property type="match status" value="1"/>
</dbReference>
<evidence type="ECO:0000259" key="6">
    <source>
        <dbReference type="PROSITE" id="PS50045"/>
    </source>
</evidence>
<dbReference type="InterPro" id="IPR003593">
    <property type="entry name" value="AAA+_ATPase"/>
</dbReference>
<dbReference type="GO" id="GO:0043565">
    <property type="term" value="F:sequence-specific DNA binding"/>
    <property type="evidence" value="ECO:0007669"/>
    <property type="project" value="InterPro"/>
</dbReference>
<dbReference type="PROSITE" id="PS00676">
    <property type="entry name" value="SIGMA54_INTERACT_2"/>
    <property type="match status" value="1"/>
</dbReference>
<dbReference type="GO" id="GO:0005524">
    <property type="term" value="F:ATP binding"/>
    <property type="evidence" value="ECO:0007669"/>
    <property type="project" value="UniProtKB-KW"/>
</dbReference>
<dbReference type="PROSITE" id="PS50113">
    <property type="entry name" value="PAC"/>
    <property type="match status" value="1"/>
</dbReference>
<dbReference type="InterPro" id="IPR058031">
    <property type="entry name" value="AAA_lid_NorR"/>
</dbReference>
<feature type="domain" description="PAC" evidence="8">
    <location>
        <begin position="87"/>
        <end position="139"/>
    </location>
</feature>
<name>A0A7W0C8M8_9BACT</name>
<keyword evidence="10" id="KW-1185">Reference proteome</keyword>
<evidence type="ECO:0000259" key="8">
    <source>
        <dbReference type="PROSITE" id="PS50113"/>
    </source>
</evidence>
<dbReference type="InterPro" id="IPR002078">
    <property type="entry name" value="Sigma_54_int"/>
</dbReference>
<dbReference type="CDD" id="cd00009">
    <property type="entry name" value="AAA"/>
    <property type="match status" value="1"/>
</dbReference>
<dbReference type="RefSeq" id="WP_181550853.1">
    <property type="nucleotide sequence ID" value="NZ_JACDUS010000003.1"/>
</dbReference>
<dbReference type="InterPro" id="IPR002197">
    <property type="entry name" value="HTH_Fis"/>
</dbReference>
<dbReference type="InterPro" id="IPR009057">
    <property type="entry name" value="Homeodomain-like_sf"/>
</dbReference>
<feature type="domain" description="PAS" evidence="7">
    <location>
        <begin position="18"/>
        <end position="55"/>
    </location>
</feature>
<dbReference type="PANTHER" id="PTHR32071:SF57">
    <property type="entry name" value="C4-DICARBOXYLATE TRANSPORT TRANSCRIPTIONAL REGULATORY PROTEIN DCTD"/>
    <property type="match status" value="1"/>
</dbReference>
<dbReference type="InterPro" id="IPR000700">
    <property type="entry name" value="PAS-assoc_C"/>
</dbReference>
<keyword evidence="4" id="KW-0238">DNA-binding</keyword>
<dbReference type="PROSITE" id="PS50045">
    <property type="entry name" value="SIGMA54_INTERACT_4"/>
    <property type="match status" value="1"/>
</dbReference>
<evidence type="ECO:0000256" key="1">
    <source>
        <dbReference type="ARBA" id="ARBA00022741"/>
    </source>
</evidence>
<evidence type="ECO:0000313" key="9">
    <source>
        <dbReference type="EMBL" id="MBA2881201.1"/>
    </source>
</evidence>
<dbReference type="Pfam" id="PF02954">
    <property type="entry name" value="HTH_8"/>
    <property type="match status" value="1"/>
</dbReference>
<dbReference type="SMART" id="SM00382">
    <property type="entry name" value="AAA"/>
    <property type="match status" value="1"/>
</dbReference>
<dbReference type="Pfam" id="PF00158">
    <property type="entry name" value="Sigma54_activat"/>
    <property type="match status" value="1"/>
</dbReference>
<feature type="domain" description="Sigma-54 factor interaction" evidence="6">
    <location>
        <begin position="153"/>
        <end position="382"/>
    </location>
</feature>
<dbReference type="InterPro" id="IPR025943">
    <property type="entry name" value="Sigma_54_int_dom_ATP-bd_2"/>
</dbReference>
<dbReference type="Pfam" id="PF25601">
    <property type="entry name" value="AAA_lid_14"/>
    <property type="match status" value="1"/>
</dbReference>
<evidence type="ECO:0000313" key="10">
    <source>
        <dbReference type="Proteomes" id="UP000525298"/>
    </source>
</evidence>
<keyword evidence="1" id="KW-0547">Nucleotide-binding</keyword>
<gene>
    <name evidence="9" type="ORF">HNR65_001527</name>
</gene>
<evidence type="ECO:0000256" key="3">
    <source>
        <dbReference type="ARBA" id="ARBA00023015"/>
    </source>
</evidence>
<accession>A0A7W0C8M8</accession>
<dbReference type="PANTHER" id="PTHR32071">
    <property type="entry name" value="TRANSCRIPTIONAL REGULATORY PROTEIN"/>
    <property type="match status" value="1"/>
</dbReference>
<dbReference type="Gene3D" id="1.10.10.60">
    <property type="entry name" value="Homeodomain-like"/>
    <property type="match status" value="1"/>
</dbReference>
<dbReference type="InterPro" id="IPR035965">
    <property type="entry name" value="PAS-like_dom_sf"/>
</dbReference>
<dbReference type="Gene3D" id="1.10.8.60">
    <property type="match status" value="1"/>
</dbReference>
<evidence type="ECO:0000256" key="2">
    <source>
        <dbReference type="ARBA" id="ARBA00022840"/>
    </source>
</evidence>
<dbReference type="SUPFAM" id="SSF52540">
    <property type="entry name" value="P-loop containing nucleoside triphosphate hydrolases"/>
    <property type="match status" value="1"/>
</dbReference>
<dbReference type="FunFam" id="3.40.50.300:FF:000006">
    <property type="entry name" value="DNA-binding transcriptional regulator NtrC"/>
    <property type="match status" value="1"/>
</dbReference>
<proteinExistence type="predicted"/>
<dbReference type="InterPro" id="IPR027417">
    <property type="entry name" value="P-loop_NTPase"/>
</dbReference>
<dbReference type="SUPFAM" id="SSF46689">
    <property type="entry name" value="Homeodomain-like"/>
    <property type="match status" value="1"/>
</dbReference>
<dbReference type="Pfam" id="PF13426">
    <property type="entry name" value="PAS_9"/>
    <property type="match status" value="1"/>
</dbReference>
<dbReference type="InterPro" id="IPR000014">
    <property type="entry name" value="PAS"/>
</dbReference>
<evidence type="ECO:0000256" key="4">
    <source>
        <dbReference type="ARBA" id="ARBA00023125"/>
    </source>
</evidence>
<dbReference type="PRINTS" id="PR01590">
    <property type="entry name" value="HTHFIS"/>
</dbReference>
<reference evidence="9 10" key="1">
    <citation type="submission" date="2020-07" db="EMBL/GenBank/DDBJ databases">
        <title>Genomic Encyclopedia of Type Strains, Phase IV (KMG-IV): sequencing the most valuable type-strain genomes for metagenomic binning, comparative biology and taxonomic classification.</title>
        <authorList>
            <person name="Goeker M."/>
        </authorList>
    </citation>
    <scope>NUCLEOTIDE SEQUENCE [LARGE SCALE GENOMIC DNA]</scope>
    <source>
        <strain evidence="9 10">DSM 17721</strain>
    </source>
</reference>
<keyword evidence="2" id="KW-0067">ATP-binding</keyword>
<dbReference type="AlphaFoldDB" id="A0A7W0C8M8"/>
<dbReference type="CDD" id="cd00130">
    <property type="entry name" value="PAS"/>
    <property type="match status" value="1"/>
</dbReference>
<sequence>MHREDQNGVWDSRFAGLLLETMGEGVFTLDSEGRITSWNPAMERLSGYRAGEAIGCYCSLLAFSRCFGRECPANIHECQIYKKGEVQPSECQLKHKDGHRVSVIKNARVLKDEENRIIGVVETLTDLTELTAARRKAEEAQQKLLEKHQFHNIIGKSHAMREVFQALRMAAKSDASVLLQGESGTGKELAAGAIHYNSDRSKGPLVVVNCSALSESLLESELFGHVRGAFTGAHRDRVGRFEEAHGGTILLDEIGEVSPLIQLKLLRVLQERQIERVGETSSRHLDIRVIAATHKDLYSLVREGNFREDLFYRLKVFPVFLPPLRSRREDIPLLVRHFIDSFNTKTGKGIFGLSHDAMQLMMDYNWPGNVRELENAIEHAFVLCETEWIDVFDLPVEIRQMELDTLSANPPHSGAAHKHKKLTRESLMALLQECGWNKAEAARRLGKSRTSVWKYMKKFDIPMEPPEAV</sequence>
<dbReference type="PROSITE" id="PS50112">
    <property type="entry name" value="PAS"/>
    <property type="match status" value="1"/>
</dbReference>
<keyword evidence="5" id="KW-0804">Transcription</keyword>
<dbReference type="InterPro" id="IPR025944">
    <property type="entry name" value="Sigma_54_int_dom_CS"/>
</dbReference>
<evidence type="ECO:0000256" key="5">
    <source>
        <dbReference type="ARBA" id="ARBA00023163"/>
    </source>
</evidence>
<organism evidence="9 10">
    <name type="scientific">Desulfosalsimonas propionicica</name>
    <dbReference type="NCBI Taxonomy" id="332175"/>
    <lineage>
        <taxon>Bacteria</taxon>
        <taxon>Pseudomonadati</taxon>
        <taxon>Thermodesulfobacteriota</taxon>
        <taxon>Desulfobacteria</taxon>
        <taxon>Desulfobacterales</taxon>
        <taxon>Desulfosalsimonadaceae</taxon>
        <taxon>Desulfosalsimonas</taxon>
    </lineage>
</organism>
<dbReference type="Gene3D" id="3.40.50.300">
    <property type="entry name" value="P-loop containing nucleotide triphosphate hydrolases"/>
    <property type="match status" value="1"/>
</dbReference>
<dbReference type="PROSITE" id="PS00688">
    <property type="entry name" value="SIGMA54_INTERACT_3"/>
    <property type="match status" value="1"/>
</dbReference>
<protein>
    <submittedName>
        <fullName evidence="9">PAS domain S-box-containing protein</fullName>
    </submittedName>
</protein>
<dbReference type="NCBIfam" id="TIGR00229">
    <property type="entry name" value="sensory_box"/>
    <property type="match status" value="1"/>
</dbReference>
<dbReference type="GO" id="GO:0006355">
    <property type="term" value="P:regulation of DNA-templated transcription"/>
    <property type="evidence" value="ECO:0007669"/>
    <property type="project" value="InterPro"/>
</dbReference>
<comment type="caution">
    <text evidence="9">The sequence shown here is derived from an EMBL/GenBank/DDBJ whole genome shotgun (WGS) entry which is preliminary data.</text>
</comment>
<dbReference type="Proteomes" id="UP000525298">
    <property type="component" value="Unassembled WGS sequence"/>
</dbReference>
<keyword evidence="3" id="KW-0805">Transcription regulation</keyword>